<keyword evidence="2" id="KW-1185">Reference proteome</keyword>
<dbReference type="InterPro" id="IPR023214">
    <property type="entry name" value="HAD_sf"/>
</dbReference>
<dbReference type="NCBIfam" id="TIGR01549">
    <property type="entry name" value="HAD-SF-IA-v1"/>
    <property type="match status" value="1"/>
</dbReference>
<dbReference type="Pfam" id="PF13419">
    <property type="entry name" value="HAD_2"/>
    <property type="match status" value="1"/>
</dbReference>
<reference evidence="1" key="1">
    <citation type="submission" date="2006-10" db="EMBL/GenBank/DDBJ databases">
        <authorList>
            <person name="Amadeo P."/>
            <person name="Zhao Q."/>
            <person name="Wortman J."/>
            <person name="Fraser-Liggett C."/>
            <person name="Carlton J."/>
        </authorList>
    </citation>
    <scope>NUCLEOTIDE SEQUENCE</scope>
    <source>
        <strain evidence="1">G3</strain>
    </source>
</reference>
<dbReference type="InParanoid" id="A2EUY2"/>
<dbReference type="InterPro" id="IPR036412">
    <property type="entry name" value="HAD-like_sf"/>
</dbReference>
<keyword evidence="1" id="KW-0378">Hydrolase</keyword>
<dbReference type="CDD" id="cd07505">
    <property type="entry name" value="HAD_BPGM-like"/>
    <property type="match status" value="1"/>
</dbReference>
<dbReference type="AlphaFoldDB" id="A2EUY2"/>
<reference evidence="1" key="2">
    <citation type="journal article" date="2007" name="Science">
        <title>Draft genome sequence of the sexually transmitted pathogen Trichomonas vaginalis.</title>
        <authorList>
            <person name="Carlton J.M."/>
            <person name="Hirt R.P."/>
            <person name="Silva J.C."/>
            <person name="Delcher A.L."/>
            <person name="Schatz M."/>
            <person name="Zhao Q."/>
            <person name="Wortman J.R."/>
            <person name="Bidwell S.L."/>
            <person name="Alsmark U.C.M."/>
            <person name="Besteiro S."/>
            <person name="Sicheritz-Ponten T."/>
            <person name="Noel C.J."/>
            <person name="Dacks J.B."/>
            <person name="Foster P.G."/>
            <person name="Simillion C."/>
            <person name="Van de Peer Y."/>
            <person name="Miranda-Saavedra D."/>
            <person name="Barton G.J."/>
            <person name="Westrop G.D."/>
            <person name="Mueller S."/>
            <person name="Dessi D."/>
            <person name="Fiori P.L."/>
            <person name="Ren Q."/>
            <person name="Paulsen I."/>
            <person name="Zhang H."/>
            <person name="Bastida-Corcuera F.D."/>
            <person name="Simoes-Barbosa A."/>
            <person name="Brown M.T."/>
            <person name="Hayes R.D."/>
            <person name="Mukherjee M."/>
            <person name="Okumura C.Y."/>
            <person name="Schneider R."/>
            <person name="Smith A.J."/>
            <person name="Vanacova S."/>
            <person name="Villalvazo M."/>
            <person name="Haas B.J."/>
            <person name="Pertea M."/>
            <person name="Feldblyum T.V."/>
            <person name="Utterback T.R."/>
            <person name="Shu C.L."/>
            <person name="Osoegawa K."/>
            <person name="de Jong P.J."/>
            <person name="Hrdy I."/>
            <person name="Horvathova L."/>
            <person name="Zubacova Z."/>
            <person name="Dolezal P."/>
            <person name="Malik S.B."/>
            <person name="Logsdon J.M. Jr."/>
            <person name="Henze K."/>
            <person name="Gupta A."/>
            <person name="Wang C.C."/>
            <person name="Dunne R.L."/>
            <person name="Upcroft J.A."/>
            <person name="Upcroft P."/>
            <person name="White O."/>
            <person name="Salzberg S.L."/>
            <person name="Tang P."/>
            <person name="Chiu C.-H."/>
            <person name="Lee Y.-S."/>
            <person name="Embley T.M."/>
            <person name="Coombs G.H."/>
            <person name="Mottram J.C."/>
            <person name="Tachezy J."/>
            <person name="Fraser-Liggett C.M."/>
            <person name="Johnson P.J."/>
        </authorList>
    </citation>
    <scope>NUCLEOTIDE SEQUENCE [LARGE SCALE GENOMIC DNA]</scope>
    <source>
        <strain evidence="1">G3</strain>
    </source>
</reference>
<dbReference type="STRING" id="5722.A2EUY2"/>
<name>A2EUY2_TRIV3</name>
<dbReference type="OrthoDB" id="40579at2759"/>
<dbReference type="VEuPathDB" id="TrichDB:TVAG_368760"/>
<dbReference type="PANTHER" id="PTHR18901:SF38">
    <property type="entry name" value="PSEUDOURIDINE-5'-PHOSPHATASE"/>
    <property type="match status" value="1"/>
</dbReference>
<dbReference type="InterPro" id="IPR041492">
    <property type="entry name" value="HAD_2"/>
</dbReference>
<accession>A2EUY2</accession>
<dbReference type="PRINTS" id="PR00413">
    <property type="entry name" value="HADHALOGNASE"/>
</dbReference>
<dbReference type="InterPro" id="IPR006439">
    <property type="entry name" value="HAD-SF_hydro_IA"/>
</dbReference>
<dbReference type="Proteomes" id="UP000001542">
    <property type="component" value="Unassembled WGS sequence"/>
</dbReference>
<evidence type="ECO:0000313" key="2">
    <source>
        <dbReference type="Proteomes" id="UP000001542"/>
    </source>
</evidence>
<dbReference type="SMR" id="A2EUY2"/>
<dbReference type="Gene3D" id="3.40.50.1000">
    <property type="entry name" value="HAD superfamily/HAD-like"/>
    <property type="match status" value="1"/>
</dbReference>
<organism evidence="1 2">
    <name type="scientific">Trichomonas vaginalis (strain ATCC PRA-98 / G3)</name>
    <dbReference type="NCBI Taxonomy" id="412133"/>
    <lineage>
        <taxon>Eukaryota</taxon>
        <taxon>Metamonada</taxon>
        <taxon>Parabasalia</taxon>
        <taxon>Trichomonadida</taxon>
        <taxon>Trichomonadidae</taxon>
        <taxon>Trichomonas</taxon>
    </lineage>
</organism>
<dbReference type="SUPFAM" id="SSF56784">
    <property type="entry name" value="HAD-like"/>
    <property type="match status" value="1"/>
</dbReference>
<dbReference type="eggNOG" id="KOG2914">
    <property type="taxonomic scope" value="Eukaryota"/>
</dbReference>
<dbReference type="NCBIfam" id="TIGR01509">
    <property type="entry name" value="HAD-SF-IA-v3"/>
    <property type="match status" value="1"/>
</dbReference>
<sequence>MSVAIKTYLEKATLKKGADRLVRYLDDKGYKTAIVTSNDPQIAEALSKSNNIRHLFDAICSSNEVVKAKPEPDVYLHAARKLGVQPKDCLTFEDTVSGITSGKKAGMKVCAIFDTNSVSSDPTKKQLSDFYINDFDEVLDNTYEILHQVDTAQK</sequence>
<dbReference type="PANTHER" id="PTHR18901">
    <property type="entry name" value="2-DEOXYGLUCOSE-6-PHOSPHATE PHOSPHATASE 2"/>
    <property type="match status" value="1"/>
</dbReference>
<evidence type="ECO:0000313" key="1">
    <source>
        <dbReference type="EMBL" id="EAY03505.1"/>
    </source>
</evidence>
<gene>
    <name evidence="1" type="ORF">TVAG_368760</name>
</gene>
<protein>
    <submittedName>
        <fullName evidence="1">HAD-superfamily hydrolase, subfamily IA, variant 3 containing protein</fullName>
    </submittedName>
</protein>
<dbReference type="VEuPathDB" id="TrichDB:TVAGG3_0441110"/>
<dbReference type="EMBL" id="DS113502">
    <property type="protein sequence ID" value="EAY03505.1"/>
    <property type="molecule type" value="Genomic_DNA"/>
</dbReference>
<dbReference type="RefSeq" id="XP_001315728.1">
    <property type="nucleotide sequence ID" value="XM_001315693.1"/>
</dbReference>
<dbReference type="KEGG" id="tva:4761350"/>
<proteinExistence type="predicted"/>
<dbReference type="GO" id="GO:0016791">
    <property type="term" value="F:phosphatase activity"/>
    <property type="evidence" value="ECO:0000318"/>
    <property type="project" value="GO_Central"/>
</dbReference>
<dbReference type="FunFam" id="3.40.50.1000:FF:000412">
    <property type="entry name" value="HAD-superfamily hydrolase, subfamily IA, variant 3 containing protein"/>
    <property type="match status" value="1"/>
</dbReference>